<dbReference type="EMBL" id="BJYX01000012">
    <property type="protein sequence ID" value="GEO30639.1"/>
    <property type="molecule type" value="Genomic_DNA"/>
</dbReference>
<dbReference type="InterPro" id="IPR052526">
    <property type="entry name" value="HTH-type_Bedaq_tolerance"/>
</dbReference>
<keyword evidence="3" id="KW-1185">Reference proteome</keyword>
<dbReference type="PRINTS" id="PR00598">
    <property type="entry name" value="HTHMARR"/>
</dbReference>
<dbReference type="InterPro" id="IPR011991">
    <property type="entry name" value="ArsR-like_HTH"/>
</dbReference>
<dbReference type="GO" id="GO:0003700">
    <property type="term" value="F:DNA-binding transcription factor activity"/>
    <property type="evidence" value="ECO:0007669"/>
    <property type="project" value="InterPro"/>
</dbReference>
<dbReference type="InterPro" id="IPR036388">
    <property type="entry name" value="WH-like_DNA-bd_sf"/>
</dbReference>
<feature type="domain" description="HTH marR-type" evidence="1">
    <location>
        <begin position="26"/>
        <end position="158"/>
    </location>
</feature>
<name>A0A512D2E6_9MICO</name>
<protein>
    <submittedName>
        <fullName evidence="2">MarR family transcriptional regulator</fullName>
    </submittedName>
</protein>
<sequence length="163" mass="17304">MSATSSGPAVAASSGVAATPDVDRLAGELRTEVGRLAYHLRMPATRSGVTPTRLAALAALTRYPDGLRQGDLAELMNVSAPSMTRLVEILMEAGWVERRRDPSDQRCLLLALSAAGHATLDTLRDEAATQLSTEMADLTDDERSALAAAVPVLRKLADRHLDA</sequence>
<evidence type="ECO:0000259" key="1">
    <source>
        <dbReference type="PROSITE" id="PS50995"/>
    </source>
</evidence>
<evidence type="ECO:0000313" key="3">
    <source>
        <dbReference type="Proteomes" id="UP000321534"/>
    </source>
</evidence>
<dbReference type="AlphaFoldDB" id="A0A512D2E6"/>
<dbReference type="Pfam" id="PF12802">
    <property type="entry name" value="MarR_2"/>
    <property type="match status" value="1"/>
</dbReference>
<organism evidence="2 3">
    <name type="scientific">Terrabacter aerolatus</name>
    <dbReference type="NCBI Taxonomy" id="422442"/>
    <lineage>
        <taxon>Bacteria</taxon>
        <taxon>Bacillati</taxon>
        <taxon>Actinomycetota</taxon>
        <taxon>Actinomycetes</taxon>
        <taxon>Micrococcales</taxon>
        <taxon>Intrasporangiaceae</taxon>
        <taxon>Terrabacter</taxon>
    </lineage>
</organism>
<dbReference type="PANTHER" id="PTHR39515">
    <property type="entry name" value="CONSERVED PROTEIN"/>
    <property type="match status" value="1"/>
</dbReference>
<dbReference type="OrthoDB" id="9815567at2"/>
<accession>A0A512D2E6</accession>
<dbReference type="RefSeq" id="WP_147066778.1">
    <property type="nucleotide sequence ID" value="NZ_BAAARO010000001.1"/>
</dbReference>
<dbReference type="PROSITE" id="PS50995">
    <property type="entry name" value="HTH_MARR_2"/>
    <property type="match status" value="1"/>
</dbReference>
<dbReference type="CDD" id="cd00090">
    <property type="entry name" value="HTH_ARSR"/>
    <property type="match status" value="1"/>
</dbReference>
<dbReference type="SUPFAM" id="SSF46785">
    <property type="entry name" value="Winged helix' DNA-binding domain"/>
    <property type="match status" value="1"/>
</dbReference>
<dbReference type="InterPro" id="IPR036390">
    <property type="entry name" value="WH_DNA-bd_sf"/>
</dbReference>
<comment type="caution">
    <text evidence="2">The sequence shown here is derived from an EMBL/GenBank/DDBJ whole genome shotgun (WGS) entry which is preliminary data.</text>
</comment>
<dbReference type="PANTHER" id="PTHR39515:SF2">
    <property type="entry name" value="HTH-TYPE TRANSCRIPTIONAL REGULATOR RV0880"/>
    <property type="match status" value="1"/>
</dbReference>
<reference evidence="2 3" key="1">
    <citation type="submission" date="2019-07" db="EMBL/GenBank/DDBJ databases">
        <title>Whole genome shotgun sequence of Terrabacter aerolatus NBRC 106305.</title>
        <authorList>
            <person name="Hosoyama A."/>
            <person name="Uohara A."/>
            <person name="Ohji S."/>
            <person name="Ichikawa N."/>
        </authorList>
    </citation>
    <scope>NUCLEOTIDE SEQUENCE [LARGE SCALE GENOMIC DNA]</scope>
    <source>
        <strain evidence="2 3">NBRC 106305</strain>
    </source>
</reference>
<dbReference type="SMART" id="SM00347">
    <property type="entry name" value="HTH_MARR"/>
    <property type="match status" value="1"/>
</dbReference>
<dbReference type="InterPro" id="IPR000835">
    <property type="entry name" value="HTH_MarR-typ"/>
</dbReference>
<gene>
    <name evidence="2" type="ORF">TAE01_24490</name>
</gene>
<proteinExistence type="predicted"/>
<evidence type="ECO:0000313" key="2">
    <source>
        <dbReference type="EMBL" id="GEO30639.1"/>
    </source>
</evidence>
<dbReference type="Gene3D" id="1.10.10.10">
    <property type="entry name" value="Winged helix-like DNA-binding domain superfamily/Winged helix DNA-binding domain"/>
    <property type="match status" value="1"/>
</dbReference>
<dbReference type="Proteomes" id="UP000321534">
    <property type="component" value="Unassembled WGS sequence"/>
</dbReference>